<dbReference type="CDD" id="cd02248">
    <property type="entry name" value="Peptidase_C1A"/>
    <property type="match status" value="1"/>
</dbReference>
<dbReference type="Pfam" id="PF00112">
    <property type="entry name" value="Peptidase_C1"/>
    <property type="match status" value="1"/>
</dbReference>
<evidence type="ECO:0000313" key="7">
    <source>
        <dbReference type="EMBL" id="RDY11415.1"/>
    </source>
</evidence>
<feature type="non-terminal residue" evidence="7">
    <location>
        <position position="1"/>
    </location>
</feature>
<sequence>MRNQIVFGGKIQPLRLLLLNSCEKEKRLQIFKSNAFLINGPKKTQRVDIATETSFRYDTVTNISATVDWRKRGAVTPIKDPFSSIHQITTGKLVSFSGQELVDCVKYESARCEGGYVADVFEFIAKKGGIANETHYPYKGVNKVCKVKKESHQGVALIKEYEKVPANSEKELLKAVAHQPVSVYVEAGGTAFQFYSIGIFIGKCGAVPDHTVTVVGYGKARGVTKYCLVKEFVGHRMG</sequence>
<dbReference type="InterPro" id="IPR000668">
    <property type="entry name" value="Peptidase_C1A_C"/>
</dbReference>
<evidence type="ECO:0000256" key="5">
    <source>
        <dbReference type="ARBA" id="ARBA00023157"/>
    </source>
</evidence>
<dbReference type="SMART" id="SM00645">
    <property type="entry name" value="Pept_C1"/>
    <property type="match status" value="1"/>
</dbReference>
<evidence type="ECO:0000256" key="2">
    <source>
        <dbReference type="ARBA" id="ARBA00022670"/>
    </source>
</evidence>
<dbReference type="STRING" id="157652.A0A371I8S9"/>
<dbReference type="PANTHER" id="PTHR12411">
    <property type="entry name" value="CYSTEINE PROTEASE FAMILY C1-RELATED"/>
    <property type="match status" value="1"/>
</dbReference>
<keyword evidence="5" id="KW-1015">Disulfide bond</keyword>
<dbReference type="InterPro" id="IPR039417">
    <property type="entry name" value="Peptidase_C1A_papain-like"/>
</dbReference>
<dbReference type="AlphaFoldDB" id="A0A371I8S9"/>
<proteinExistence type="inferred from homology"/>
<evidence type="ECO:0000256" key="1">
    <source>
        <dbReference type="ARBA" id="ARBA00008455"/>
    </source>
</evidence>
<dbReference type="Gene3D" id="3.90.70.10">
    <property type="entry name" value="Cysteine proteinases"/>
    <property type="match status" value="1"/>
</dbReference>
<dbReference type="GO" id="GO:0008234">
    <property type="term" value="F:cysteine-type peptidase activity"/>
    <property type="evidence" value="ECO:0007669"/>
    <property type="project" value="UniProtKB-KW"/>
</dbReference>
<feature type="domain" description="Peptidase C1A papain C-terminal" evidence="6">
    <location>
        <begin position="63"/>
        <end position="237"/>
    </location>
</feature>
<dbReference type="InterPro" id="IPR038765">
    <property type="entry name" value="Papain-like_cys_pep_sf"/>
</dbReference>
<accession>A0A371I8S9</accession>
<evidence type="ECO:0000256" key="4">
    <source>
        <dbReference type="ARBA" id="ARBA00022807"/>
    </source>
</evidence>
<name>A0A371I8S9_MUCPR</name>
<comment type="similarity">
    <text evidence="1">Belongs to the peptidase C1 family.</text>
</comment>
<dbReference type="SUPFAM" id="SSF54001">
    <property type="entry name" value="Cysteine proteinases"/>
    <property type="match status" value="1"/>
</dbReference>
<keyword evidence="4" id="KW-0788">Thiol protease</keyword>
<evidence type="ECO:0000259" key="6">
    <source>
        <dbReference type="SMART" id="SM00645"/>
    </source>
</evidence>
<dbReference type="EMBL" id="QJKJ01000641">
    <property type="protein sequence ID" value="RDY11415.1"/>
    <property type="molecule type" value="Genomic_DNA"/>
</dbReference>
<gene>
    <name evidence="7" type="ORF">CR513_03929</name>
</gene>
<evidence type="ECO:0000313" key="8">
    <source>
        <dbReference type="Proteomes" id="UP000257109"/>
    </source>
</evidence>
<keyword evidence="8" id="KW-1185">Reference proteome</keyword>
<reference evidence="7" key="1">
    <citation type="submission" date="2018-05" db="EMBL/GenBank/DDBJ databases">
        <title>Draft genome of Mucuna pruriens seed.</title>
        <authorList>
            <person name="Nnadi N.E."/>
            <person name="Vos R."/>
            <person name="Hasami M.H."/>
            <person name="Devisetty U.K."/>
            <person name="Aguiy J.C."/>
        </authorList>
    </citation>
    <scope>NUCLEOTIDE SEQUENCE [LARGE SCALE GENOMIC DNA]</scope>
    <source>
        <strain evidence="7">JCA_2017</strain>
    </source>
</reference>
<comment type="caution">
    <text evidence="7">The sequence shown here is derived from an EMBL/GenBank/DDBJ whole genome shotgun (WGS) entry which is preliminary data.</text>
</comment>
<protein>
    <submittedName>
        <fullName evidence="7">Senescence-specific cysteine protease SAG39</fullName>
    </submittedName>
</protein>
<keyword evidence="3" id="KW-0378">Hydrolase</keyword>
<dbReference type="OrthoDB" id="10253408at2759"/>
<dbReference type="InterPro" id="IPR013128">
    <property type="entry name" value="Peptidase_C1A"/>
</dbReference>
<evidence type="ECO:0000256" key="3">
    <source>
        <dbReference type="ARBA" id="ARBA00022801"/>
    </source>
</evidence>
<dbReference type="GO" id="GO:0006508">
    <property type="term" value="P:proteolysis"/>
    <property type="evidence" value="ECO:0007669"/>
    <property type="project" value="UniProtKB-KW"/>
</dbReference>
<keyword evidence="2 7" id="KW-0645">Protease</keyword>
<organism evidence="7 8">
    <name type="scientific">Mucuna pruriens</name>
    <name type="common">Velvet bean</name>
    <name type="synonym">Dolichos pruriens</name>
    <dbReference type="NCBI Taxonomy" id="157652"/>
    <lineage>
        <taxon>Eukaryota</taxon>
        <taxon>Viridiplantae</taxon>
        <taxon>Streptophyta</taxon>
        <taxon>Embryophyta</taxon>
        <taxon>Tracheophyta</taxon>
        <taxon>Spermatophyta</taxon>
        <taxon>Magnoliopsida</taxon>
        <taxon>eudicotyledons</taxon>
        <taxon>Gunneridae</taxon>
        <taxon>Pentapetalae</taxon>
        <taxon>rosids</taxon>
        <taxon>fabids</taxon>
        <taxon>Fabales</taxon>
        <taxon>Fabaceae</taxon>
        <taxon>Papilionoideae</taxon>
        <taxon>50 kb inversion clade</taxon>
        <taxon>NPAAA clade</taxon>
        <taxon>indigoferoid/millettioid clade</taxon>
        <taxon>Phaseoleae</taxon>
        <taxon>Mucuna</taxon>
    </lineage>
</organism>
<dbReference type="Proteomes" id="UP000257109">
    <property type="component" value="Unassembled WGS sequence"/>
</dbReference>